<proteinExistence type="predicted"/>
<keyword evidence="1" id="KW-0472">Membrane</keyword>
<evidence type="ECO:0000313" key="3">
    <source>
        <dbReference type="Proteomes" id="UP000006854"/>
    </source>
</evidence>
<dbReference type="KEGG" id="sve:SVEN_6031"/>
<dbReference type="STRING" id="953739.SVEN_6031"/>
<dbReference type="Proteomes" id="UP000006854">
    <property type="component" value="Chromosome"/>
</dbReference>
<dbReference type="HOGENOM" id="CLU_128242_0_0_11"/>
<dbReference type="EMBL" id="FR845719">
    <property type="protein sequence ID" value="CCA59317.1"/>
    <property type="molecule type" value="Genomic_DNA"/>
</dbReference>
<feature type="transmembrane region" description="Helical" evidence="1">
    <location>
        <begin position="12"/>
        <end position="29"/>
    </location>
</feature>
<protein>
    <recommendedName>
        <fullName evidence="4">GtrA-like protein domain-containing protein</fullName>
    </recommendedName>
</protein>
<dbReference type="PATRIC" id="fig|953739.5.peg.1242"/>
<dbReference type="eggNOG" id="COG2246">
    <property type="taxonomic scope" value="Bacteria"/>
</dbReference>
<evidence type="ECO:0008006" key="4">
    <source>
        <dbReference type="Google" id="ProtNLM"/>
    </source>
</evidence>
<dbReference type="RefSeq" id="WP_015037212.1">
    <property type="nucleotide sequence ID" value="NC_018750.1"/>
</dbReference>
<keyword evidence="1" id="KW-0812">Transmembrane</keyword>
<keyword evidence="1" id="KW-1133">Transmembrane helix</keyword>
<name>F2RC66_STRVP</name>
<feature type="transmembrane region" description="Helical" evidence="1">
    <location>
        <begin position="92"/>
        <end position="115"/>
    </location>
</feature>
<reference evidence="2 3" key="1">
    <citation type="journal article" date="2011" name="BMC Genomics">
        <title>Genome-wide analysis of the role of GlnR in Streptomyces venezuelae provides new insights into global nitrogen regulation in actinomycetes.</title>
        <authorList>
            <person name="Pullan S.T."/>
            <person name="Bibb M.J."/>
            <person name="Merrick M."/>
        </authorList>
    </citation>
    <scope>NUCLEOTIDE SEQUENCE [LARGE SCALE GENOMIC DNA]</scope>
    <source>
        <strain evidence="2">ATCC 10712</strain>
    </source>
</reference>
<accession>F2RC66</accession>
<dbReference type="AlphaFoldDB" id="F2RC66"/>
<evidence type="ECO:0000256" key="1">
    <source>
        <dbReference type="SAM" id="Phobius"/>
    </source>
</evidence>
<sequence length="176" mass="18198">MDPVSRHSAPGALASFVRFVVLGGGVGLASSAAVALLAALLPFALANALVSVVSTVLATELHARFTFAAGERPRGGAARGRRLLRCDLRHHLQSAGTAAAAFAVTTLAVLVLHVVESSPGLAVEQTVYLAASALAGVGRFLALRLYVFATRREQAAPVTLDLRPAPPRRELLTTAS</sequence>
<organism evidence="2 3">
    <name type="scientific">Streptomyces venezuelae (strain ATCC 10712 / CBS 650.69 / DSM 40230 / JCM 4526 / NBRC 13096 / PD 04745)</name>
    <dbReference type="NCBI Taxonomy" id="953739"/>
    <lineage>
        <taxon>Bacteria</taxon>
        <taxon>Bacillati</taxon>
        <taxon>Actinomycetota</taxon>
        <taxon>Actinomycetes</taxon>
        <taxon>Kitasatosporales</taxon>
        <taxon>Streptomycetaceae</taxon>
        <taxon>Streptomyces</taxon>
    </lineage>
</organism>
<evidence type="ECO:0000313" key="2">
    <source>
        <dbReference type="EMBL" id="CCA59317.1"/>
    </source>
</evidence>
<dbReference type="OrthoDB" id="3296646at2"/>
<keyword evidence="3" id="KW-1185">Reference proteome</keyword>
<gene>
    <name evidence="2" type="ordered locus">SVEN_6031</name>
</gene>
<dbReference type="GeneID" id="51866574"/>
<feature type="transmembrane region" description="Helical" evidence="1">
    <location>
        <begin position="127"/>
        <end position="147"/>
    </location>
</feature>